<proteinExistence type="predicted"/>
<evidence type="ECO:0000313" key="2">
    <source>
        <dbReference type="Proteomes" id="UP000744980"/>
    </source>
</evidence>
<protein>
    <submittedName>
        <fullName evidence="1">Uncharacterized protein</fullName>
    </submittedName>
</protein>
<sequence length="58" mass="6936">MRSWRSFRPDPIFSGLLHVSLSPIRFRDKNMQQFKVLQRPLRVQSDAPRCRRLDLPVS</sequence>
<dbReference type="Proteomes" id="UP000744980">
    <property type="component" value="Unassembled WGS sequence"/>
</dbReference>
<keyword evidence="2" id="KW-1185">Reference proteome</keyword>
<evidence type="ECO:0000313" key="1">
    <source>
        <dbReference type="EMBL" id="MBM3092605.1"/>
    </source>
</evidence>
<dbReference type="AlphaFoldDB" id="A0AAW4FNF4"/>
<accession>A0AAW4FNF4</accession>
<reference evidence="1 2" key="1">
    <citation type="submission" date="2020-01" db="EMBL/GenBank/DDBJ databases">
        <title>Draft genome assembly of Ensifer adhaerens T173.</title>
        <authorList>
            <person name="Craig J.E."/>
            <person name="Stinchcombe J.R."/>
        </authorList>
    </citation>
    <scope>NUCLEOTIDE SEQUENCE [LARGE SCALE GENOMIC DNA]</scope>
    <source>
        <strain evidence="1 2">T173</strain>
    </source>
</reference>
<dbReference type="EMBL" id="WXFA01000010">
    <property type="protein sequence ID" value="MBM3092605.1"/>
    <property type="molecule type" value="Genomic_DNA"/>
</dbReference>
<name>A0AAW4FNF4_9HYPH</name>
<organism evidence="1 2">
    <name type="scientific">Ensifer canadensis</name>
    <dbReference type="NCBI Taxonomy" id="555315"/>
    <lineage>
        <taxon>Bacteria</taxon>
        <taxon>Pseudomonadati</taxon>
        <taxon>Pseudomonadota</taxon>
        <taxon>Alphaproteobacteria</taxon>
        <taxon>Hyphomicrobiales</taxon>
        <taxon>Rhizobiaceae</taxon>
        <taxon>Sinorhizobium/Ensifer group</taxon>
        <taxon>Ensifer</taxon>
    </lineage>
</organism>
<comment type="caution">
    <text evidence="1">The sequence shown here is derived from an EMBL/GenBank/DDBJ whole genome shotgun (WGS) entry which is preliminary data.</text>
</comment>
<gene>
    <name evidence="1" type="ORF">GFB56_17555</name>
</gene>